<evidence type="ECO:0000313" key="6">
    <source>
        <dbReference type="EMBL" id="QHT15340.1"/>
    </source>
</evidence>
<feature type="transmembrane region" description="Helical" evidence="5">
    <location>
        <begin position="157"/>
        <end position="174"/>
    </location>
</feature>
<dbReference type="InterPro" id="IPR050475">
    <property type="entry name" value="Prenyltransferase_related"/>
</dbReference>
<dbReference type="GO" id="GO:0016020">
    <property type="term" value="C:membrane"/>
    <property type="evidence" value="ECO:0007669"/>
    <property type="project" value="UniProtKB-SubCell"/>
</dbReference>
<dbReference type="EMBL" id="MN739606">
    <property type="protein sequence ID" value="QHT15340.1"/>
    <property type="molecule type" value="Genomic_DNA"/>
</dbReference>
<feature type="transmembrane region" description="Helical" evidence="5">
    <location>
        <begin position="234"/>
        <end position="254"/>
    </location>
</feature>
<dbReference type="AlphaFoldDB" id="A0A6C0DGA9"/>
<feature type="transmembrane region" description="Helical" evidence="5">
    <location>
        <begin position="205"/>
        <end position="222"/>
    </location>
</feature>
<comment type="subcellular location">
    <subcellularLocation>
        <location evidence="1">Membrane</location>
        <topology evidence="1">Multi-pass membrane protein</topology>
    </subcellularLocation>
</comment>
<dbReference type="InterPro" id="IPR000537">
    <property type="entry name" value="UbiA_prenyltransferase"/>
</dbReference>
<sequence>MNIFFLLSFLCFTNVGCVSLLSMKKKINDEFSFLYKFTHLYKPLPVITSNHNNFLGVLQENNSSHNCISKIKSYLRLIRYKNIIPTIGLSFTGAFLVNPSFYSIITSRNFIVSTLIIIGSMSSSMIMNDLFDIKIDKINNPSRPLITGEVSEKEAQILNAAILLGVELLNMVYLPRKFQKMIHFILFSLFIYTPKIKKMTFLKNIYCALVVSFASYFSAMVYSSSFNSVSVQNIFLLKLFSQTIFFGSLFNEVLLDVRDREGDYVNNIRTIPVIYGNSNALMAASGILKMNFMWNMYRITELFGLKYVLFVPFIFLPMMYGVKKIRRNNYEIDSVIETIHTSTKNLLLVLLYYCFIVKVKVKNI</sequence>
<keyword evidence="3 5" id="KW-1133">Transmembrane helix</keyword>
<accession>A0A6C0DGA9</accession>
<organism evidence="6">
    <name type="scientific">viral metagenome</name>
    <dbReference type="NCBI Taxonomy" id="1070528"/>
    <lineage>
        <taxon>unclassified sequences</taxon>
        <taxon>metagenomes</taxon>
        <taxon>organismal metagenomes</taxon>
    </lineage>
</organism>
<proteinExistence type="predicted"/>
<dbReference type="Gene3D" id="1.10.357.140">
    <property type="entry name" value="UbiA prenyltransferase"/>
    <property type="match status" value="1"/>
</dbReference>
<evidence type="ECO:0000256" key="2">
    <source>
        <dbReference type="ARBA" id="ARBA00022692"/>
    </source>
</evidence>
<evidence type="ECO:0008006" key="7">
    <source>
        <dbReference type="Google" id="ProtNLM"/>
    </source>
</evidence>
<dbReference type="InterPro" id="IPR044878">
    <property type="entry name" value="UbiA_sf"/>
</dbReference>
<dbReference type="Pfam" id="PF01040">
    <property type="entry name" value="UbiA"/>
    <property type="match status" value="1"/>
</dbReference>
<name>A0A6C0DGA9_9ZZZZ</name>
<keyword evidence="2 5" id="KW-0812">Transmembrane</keyword>
<evidence type="ECO:0000256" key="4">
    <source>
        <dbReference type="ARBA" id="ARBA00023136"/>
    </source>
</evidence>
<evidence type="ECO:0000256" key="5">
    <source>
        <dbReference type="SAM" id="Phobius"/>
    </source>
</evidence>
<dbReference type="PANTHER" id="PTHR42723">
    <property type="entry name" value="CHLOROPHYLL SYNTHASE"/>
    <property type="match status" value="1"/>
</dbReference>
<evidence type="ECO:0000256" key="1">
    <source>
        <dbReference type="ARBA" id="ARBA00004141"/>
    </source>
</evidence>
<feature type="transmembrane region" description="Helical" evidence="5">
    <location>
        <begin position="83"/>
        <end position="102"/>
    </location>
</feature>
<protein>
    <recommendedName>
        <fullName evidence="7">UbiA prenyltransferase family protein</fullName>
    </recommendedName>
</protein>
<reference evidence="6" key="1">
    <citation type="journal article" date="2020" name="Nature">
        <title>Giant virus diversity and host interactions through global metagenomics.</title>
        <authorList>
            <person name="Schulz F."/>
            <person name="Roux S."/>
            <person name="Paez-Espino D."/>
            <person name="Jungbluth S."/>
            <person name="Walsh D.A."/>
            <person name="Denef V.J."/>
            <person name="McMahon K.D."/>
            <person name="Konstantinidis K.T."/>
            <person name="Eloe-Fadrosh E.A."/>
            <person name="Kyrpides N.C."/>
            <person name="Woyke T."/>
        </authorList>
    </citation>
    <scope>NUCLEOTIDE SEQUENCE</scope>
    <source>
        <strain evidence="6">GVMAG-M-3300023174-144</strain>
    </source>
</reference>
<keyword evidence="4 5" id="KW-0472">Membrane</keyword>
<feature type="transmembrane region" description="Helical" evidence="5">
    <location>
        <begin position="109"/>
        <end position="127"/>
    </location>
</feature>
<dbReference type="GO" id="GO:0016765">
    <property type="term" value="F:transferase activity, transferring alkyl or aryl (other than methyl) groups"/>
    <property type="evidence" value="ECO:0007669"/>
    <property type="project" value="InterPro"/>
</dbReference>
<evidence type="ECO:0000256" key="3">
    <source>
        <dbReference type="ARBA" id="ARBA00022989"/>
    </source>
</evidence>
<feature type="transmembrane region" description="Helical" evidence="5">
    <location>
        <begin position="304"/>
        <end position="322"/>
    </location>
</feature>
<dbReference type="PANTHER" id="PTHR42723:SF1">
    <property type="entry name" value="CHLOROPHYLL SYNTHASE, CHLOROPLASTIC"/>
    <property type="match status" value="1"/>
</dbReference>